<dbReference type="CDD" id="cd03141">
    <property type="entry name" value="GATase1_Hsp31_like"/>
    <property type="match status" value="1"/>
</dbReference>
<feature type="chain" id="PRO_5032558233" evidence="4">
    <location>
        <begin position="23"/>
        <end position="359"/>
    </location>
</feature>
<evidence type="ECO:0000259" key="5">
    <source>
        <dbReference type="Pfam" id="PF01965"/>
    </source>
</evidence>
<evidence type="ECO:0000256" key="3">
    <source>
        <dbReference type="ARBA" id="ARBA00038493"/>
    </source>
</evidence>
<gene>
    <name evidence="6" type="ORF">GRI42_12730</name>
</gene>
<sequence length="359" mass="37662">MTLRLSAAIACALVSLAAPGQAAARQPDEAASPAELPQRVLLVVSSHGRSAGTEKGQVQPGFEMDELAQAWLVLKANGLAADIASPAGGAVEPDGYDPAKSYNAAFLADVEASAKLGQTLRLDPAMGGQYGAVMVIGGKGAMFDLPFSQVLQGLLAETESRGGVVAAVCHGPAVFARMLRDDGTPWAEGRRLAGFTDEEEALFGKRWVKHFPFLLESELRSVGARFGEAPMMLPHVEVDGRVVTGQNPFSVGAASDALVRAMGKTPVAREAWSDERSVMLVARAIAGDEAPLAAALAAKDPRLDVPLVAIWGYYRSIEAGEGRAMLASALRIMELAQPHFPEPQLAEAIAGVRARLSAM</sequence>
<evidence type="ECO:0000256" key="2">
    <source>
        <dbReference type="ARBA" id="ARBA00023239"/>
    </source>
</evidence>
<accession>A0A844Y2C9</accession>
<protein>
    <submittedName>
        <fullName evidence="6">Type 1 glutamine amidotransferase domain-containing protein</fullName>
    </submittedName>
</protein>
<feature type="domain" description="DJ-1/PfpI" evidence="5">
    <location>
        <begin position="60"/>
        <end position="249"/>
    </location>
</feature>
<dbReference type="OrthoDB" id="9792284at2"/>
<dbReference type="InterPro" id="IPR029062">
    <property type="entry name" value="Class_I_gatase-like"/>
</dbReference>
<proteinExistence type="inferred from homology"/>
<dbReference type="Proteomes" id="UP000444185">
    <property type="component" value="Unassembled WGS sequence"/>
</dbReference>
<dbReference type="RefSeq" id="WP_160608834.1">
    <property type="nucleotide sequence ID" value="NZ_WTYF01000004.1"/>
</dbReference>
<comment type="similarity">
    <text evidence="3">Belongs to the peptidase C56 family. HSP31-like subfamily.</text>
</comment>
<dbReference type="SUPFAM" id="SSF52317">
    <property type="entry name" value="Class I glutamine amidotransferase-like"/>
    <property type="match status" value="1"/>
</dbReference>
<dbReference type="AlphaFoldDB" id="A0A844Y2C9"/>
<dbReference type="PANTHER" id="PTHR48094">
    <property type="entry name" value="PROTEIN/NUCLEIC ACID DEGLYCASE DJ-1-RELATED"/>
    <property type="match status" value="1"/>
</dbReference>
<dbReference type="GO" id="GO:0019172">
    <property type="term" value="F:glyoxalase III activity"/>
    <property type="evidence" value="ECO:0007669"/>
    <property type="project" value="TreeGrafter"/>
</dbReference>
<dbReference type="Gene3D" id="3.40.50.880">
    <property type="match status" value="1"/>
</dbReference>
<dbReference type="GO" id="GO:0016740">
    <property type="term" value="F:transferase activity"/>
    <property type="evidence" value="ECO:0007669"/>
    <property type="project" value="UniProtKB-KW"/>
</dbReference>
<dbReference type="EMBL" id="WTYF01000004">
    <property type="protein sequence ID" value="MXO52171.1"/>
    <property type="molecule type" value="Genomic_DNA"/>
</dbReference>
<keyword evidence="6" id="KW-0808">Transferase</keyword>
<keyword evidence="2" id="KW-0456">Lyase</keyword>
<keyword evidence="7" id="KW-1185">Reference proteome</keyword>
<organism evidence="6 7">
    <name type="scientific">Qipengyuania gaetbuli</name>
    <dbReference type="NCBI Taxonomy" id="266952"/>
    <lineage>
        <taxon>Bacteria</taxon>
        <taxon>Pseudomonadati</taxon>
        <taxon>Pseudomonadota</taxon>
        <taxon>Alphaproteobacteria</taxon>
        <taxon>Sphingomonadales</taxon>
        <taxon>Erythrobacteraceae</taxon>
        <taxon>Qipengyuania</taxon>
    </lineage>
</organism>
<dbReference type="InterPro" id="IPR050325">
    <property type="entry name" value="Prot/Nucl_acid_deglycase"/>
</dbReference>
<comment type="caution">
    <text evidence="6">The sequence shown here is derived from an EMBL/GenBank/DDBJ whole genome shotgun (WGS) entry which is preliminary data.</text>
</comment>
<name>A0A844Y2C9_9SPHN</name>
<evidence type="ECO:0000313" key="6">
    <source>
        <dbReference type="EMBL" id="MXO52171.1"/>
    </source>
</evidence>
<dbReference type="PANTHER" id="PTHR48094:SF11">
    <property type="entry name" value="GLUTATHIONE-INDEPENDENT GLYOXALASE HSP31-RELATED"/>
    <property type="match status" value="1"/>
</dbReference>
<keyword evidence="4" id="KW-0732">Signal</keyword>
<dbReference type="InterPro" id="IPR002818">
    <property type="entry name" value="DJ-1/PfpI"/>
</dbReference>
<keyword evidence="6" id="KW-0315">Glutamine amidotransferase</keyword>
<evidence type="ECO:0000256" key="4">
    <source>
        <dbReference type="SAM" id="SignalP"/>
    </source>
</evidence>
<keyword evidence="1" id="KW-0346">Stress response</keyword>
<evidence type="ECO:0000313" key="7">
    <source>
        <dbReference type="Proteomes" id="UP000444185"/>
    </source>
</evidence>
<dbReference type="GO" id="GO:0005737">
    <property type="term" value="C:cytoplasm"/>
    <property type="evidence" value="ECO:0007669"/>
    <property type="project" value="TreeGrafter"/>
</dbReference>
<dbReference type="Pfam" id="PF01965">
    <property type="entry name" value="DJ-1_PfpI"/>
    <property type="match status" value="1"/>
</dbReference>
<evidence type="ECO:0000256" key="1">
    <source>
        <dbReference type="ARBA" id="ARBA00023016"/>
    </source>
</evidence>
<feature type="signal peptide" evidence="4">
    <location>
        <begin position="1"/>
        <end position="22"/>
    </location>
</feature>
<reference evidence="6 7" key="1">
    <citation type="submission" date="2019-12" db="EMBL/GenBank/DDBJ databases">
        <title>Genomic-based taxomic classification of the family Erythrobacteraceae.</title>
        <authorList>
            <person name="Xu L."/>
        </authorList>
    </citation>
    <scope>NUCLEOTIDE SEQUENCE [LARGE SCALE GENOMIC DNA]</scope>
    <source>
        <strain evidence="6 7">DSM 16225</strain>
    </source>
</reference>
<dbReference type="GO" id="GO:0019243">
    <property type="term" value="P:methylglyoxal catabolic process to D-lactate via S-lactoyl-glutathione"/>
    <property type="evidence" value="ECO:0007669"/>
    <property type="project" value="TreeGrafter"/>
</dbReference>